<reference evidence="10 11" key="1">
    <citation type="submission" date="2017-06" db="EMBL/GenBank/DDBJ databases">
        <title>Azoarcus sp. TSNA42 complete genome sequence.</title>
        <authorList>
            <person name="Woo J.-H."/>
            <person name="Kim H.-S."/>
        </authorList>
    </citation>
    <scope>NUCLEOTIDE SEQUENCE [LARGE SCALE GENOMIC DNA]</scope>
    <source>
        <strain evidence="10 11">TSNA42</strain>
    </source>
</reference>
<dbReference type="CDD" id="cd02020">
    <property type="entry name" value="CMPK"/>
    <property type="match status" value="1"/>
</dbReference>
<evidence type="ECO:0000256" key="4">
    <source>
        <dbReference type="ARBA" id="ARBA00022777"/>
    </source>
</evidence>
<accession>A0A2U8H7I5</accession>
<evidence type="ECO:0000313" key="10">
    <source>
        <dbReference type="EMBL" id="AWI81664.1"/>
    </source>
</evidence>
<organism evidence="10 11">
    <name type="scientific">Parazoarcus communis</name>
    <dbReference type="NCBI Taxonomy" id="41977"/>
    <lineage>
        <taxon>Bacteria</taxon>
        <taxon>Pseudomonadati</taxon>
        <taxon>Pseudomonadota</taxon>
        <taxon>Betaproteobacteria</taxon>
        <taxon>Rhodocyclales</taxon>
        <taxon>Zoogloeaceae</taxon>
        <taxon>Parazoarcus</taxon>
    </lineage>
</organism>
<keyword evidence="3 8" id="KW-0547">Nucleotide-binding</keyword>
<protein>
    <recommendedName>
        <fullName evidence="8">Cytidylate kinase</fullName>
        <shortName evidence="8">CK</shortName>
        <ecNumber evidence="8">2.7.4.25</ecNumber>
    </recommendedName>
    <alternativeName>
        <fullName evidence="8">Cytidine monophosphate kinase</fullName>
        <shortName evidence="8">CMP kinase</shortName>
    </alternativeName>
</protein>
<comment type="similarity">
    <text evidence="1 8">Belongs to the cytidylate kinase family. Type 1 subfamily.</text>
</comment>
<dbReference type="EC" id="2.7.4.25" evidence="8"/>
<dbReference type="GO" id="GO:0005737">
    <property type="term" value="C:cytoplasm"/>
    <property type="evidence" value="ECO:0007669"/>
    <property type="project" value="UniProtKB-SubCell"/>
</dbReference>
<evidence type="ECO:0000256" key="2">
    <source>
        <dbReference type="ARBA" id="ARBA00022679"/>
    </source>
</evidence>
<evidence type="ECO:0000256" key="3">
    <source>
        <dbReference type="ARBA" id="ARBA00022741"/>
    </source>
</evidence>
<dbReference type="SUPFAM" id="SSF52540">
    <property type="entry name" value="P-loop containing nucleoside triphosphate hydrolases"/>
    <property type="match status" value="1"/>
</dbReference>
<sequence>MVATHNVLTIDGPSGVGKGTVSKLIAEKLGWHYLDSGVLYRAAALSVEKAGLLAADDDAIAQHVRSASVVLERQESGGMLVLVDGMDSTAQVRLESTGMAASRIAAIGAVRAALLELQRSFFKKPGLIADGRDMGTVVFYDAPYKVFLTARASVRARRRYEQLSQAGQSPCLAEITEQIESRDRLDSERGVSPLKAADDAIVVDSSSLGIDEVVSRILGSFGLGHEK</sequence>
<dbReference type="InterPro" id="IPR003136">
    <property type="entry name" value="Cytidylate_kin"/>
</dbReference>
<dbReference type="Gene3D" id="3.40.50.300">
    <property type="entry name" value="P-loop containing nucleotide triphosphate hydrolases"/>
    <property type="match status" value="1"/>
</dbReference>
<dbReference type="Proteomes" id="UP000244902">
    <property type="component" value="Chromosome"/>
</dbReference>
<dbReference type="GO" id="GO:0036431">
    <property type="term" value="F:dCMP kinase activity"/>
    <property type="evidence" value="ECO:0007669"/>
    <property type="project" value="InterPro"/>
</dbReference>
<feature type="domain" description="Cytidylate kinase" evidence="9">
    <location>
        <begin position="9"/>
        <end position="219"/>
    </location>
</feature>
<keyword evidence="2 8" id="KW-0808">Transferase</keyword>
<name>A0A2U8H7I5_9RHOO</name>
<evidence type="ECO:0000256" key="5">
    <source>
        <dbReference type="ARBA" id="ARBA00022840"/>
    </source>
</evidence>
<dbReference type="Pfam" id="PF02224">
    <property type="entry name" value="Cytidylate_kin"/>
    <property type="match status" value="1"/>
</dbReference>
<dbReference type="EMBL" id="CP022188">
    <property type="protein sequence ID" value="AWI81664.1"/>
    <property type="molecule type" value="Genomic_DNA"/>
</dbReference>
<dbReference type="GO" id="GO:0005524">
    <property type="term" value="F:ATP binding"/>
    <property type="evidence" value="ECO:0007669"/>
    <property type="project" value="UniProtKB-UniRule"/>
</dbReference>
<evidence type="ECO:0000313" key="11">
    <source>
        <dbReference type="Proteomes" id="UP000244902"/>
    </source>
</evidence>
<evidence type="ECO:0000256" key="8">
    <source>
        <dbReference type="HAMAP-Rule" id="MF_00238"/>
    </source>
</evidence>
<keyword evidence="5 8" id="KW-0067">ATP-binding</keyword>
<evidence type="ECO:0000256" key="7">
    <source>
        <dbReference type="ARBA" id="ARBA00048478"/>
    </source>
</evidence>
<dbReference type="InterPro" id="IPR027417">
    <property type="entry name" value="P-loop_NTPase"/>
</dbReference>
<comment type="catalytic activity">
    <reaction evidence="7 8">
        <text>CMP + ATP = CDP + ADP</text>
        <dbReference type="Rhea" id="RHEA:11600"/>
        <dbReference type="ChEBI" id="CHEBI:30616"/>
        <dbReference type="ChEBI" id="CHEBI:58069"/>
        <dbReference type="ChEBI" id="CHEBI:60377"/>
        <dbReference type="ChEBI" id="CHEBI:456216"/>
        <dbReference type="EC" id="2.7.4.25"/>
    </reaction>
</comment>
<feature type="binding site" evidence="8">
    <location>
        <begin position="12"/>
        <end position="20"/>
    </location>
    <ligand>
        <name>ATP</name>
        <dbReference type="ChEBI" id="CHEBI:30616"/>
    </ligand>
</feature>
<gene>
    <name evidence="8" type="primary">cmk</name>
    <name evidence="10" type="ORF">CEW87_21270</name>
</gene>
<dbReference type="HAMAP" id="MF_00238">
    <property type="entry name" value="Cytidyl_kinase_type1"/>
    <property type="match status" value="1"/>
</dbReference>
<dbReference type="AlphaFoldDB" id="A0A2U8H7I5"/>
<keyword evidence="8" id="KW-0963">Cytoplasm</keyword>
<dbReference type="OrthoDB" id="9807434at2"/>
<dbReference type="GO" id="GO:0006220">
    <property type="term" value="P:pyrimidine nucleotide metabolic process"/>
    <property type="evidence" value="ECO:0007669"/>
    <property type="project" value="UniProtKB-UniRule"/>
</dbReference>
<dbReference type="InterPro" id="IPR011994">
    <property type="entry name" value="Cytidylate_kinase_dom"/>
</dbReference>
<evidence type="ECO:0000256" key="1">
    <source>
        <dbReference type="ARBA" id="ARBA00009427"/>
    </source>
</evidence>
<dbReference type="GO" id="GO:0036430">
    <property type="term" value="F:CMP kinase activity"/>
    <property type="evidence" value="ECO:0007669"/>
    <property type="project" value="RHEA"/>
</dbReference>
<dbReference type="NCBIfam" id="TIGR00017">
    <property type="entry name" value="cmk"/>
    <property type="match status" value="1"/>
</dbReference>
<evidence type="ECO:0000259" key="9">
    <source>
        <dbReference type="Pfam" id="PF02224"/>
    </source>
</evidence>
<proteinExistence type="inferred from homology"/>
<comment type="catalytic activity">
    <reaction evidence="6 8">
        <text>dCMP + ATP = dCDP + ADP</text>
        <dbReference type="Rhea" id="RHEA:25094"/>
        <dbReference type="ChEBI" id="CHEBI:30616"/>
        <dbReference type="ChEBI" id="CHEBI:57566"/>
        <dbReference type="ChEBI" id="CHEBI:58593"/>
        <dbReference type="ChEBI" id="CHEBI:456216"/>
        <dbReference type="EC" id="2.7.4.25"/>
    </reaction>
</comment>
<evidence type="ECO:0000256" key="6">
    <source>
        <dbReference type="ARBA" id="ARBA00047615"/>
    </source>
</evidence>
<keyword evidence="4 8" id="KW-0418">Kinase</keyword>
<comment type="subcellular location">
    <subcellularLocation>
        <location evidence="8">Cytoplasm</location>
    </subcellularLocation>
</comment>
<dbReference type="RefSeq" id="WP_108976250.1">
    <property type="nucleotide sequence ID" value="NZ_CP022188.1"/>
</dbReference>